<dbReference type="EMBL" id="CAKOFQ010006934">
    <property type="protein sequence ID" value="CAH1983201.1"/>
    <property type="molecule type" value="Genomic_DNA"/>
</dbReference>
<keyword evidence="1" id="KW-1133">Transmembrane helix</keyword>
<evidence type="ECO:0000313" key="2">
    <source>
        <dbReference type="EMBL" id="CAH1983201.1"/>
    </source>
</evidence>
<name>A0A9P0KUZ6_ACAOB</name>
<evidence type="ECO:0000256" key="1">
    <source>
        <dbReference type="SAM" id="Phobius"/>
    </source>
</evidence>
<reference evidence="2" key="1">
    <citation type="submission" date="2022-03" db="EMBL/GenBank/DDBJ databases">
        <authorList>
            <person name="Sayadi A."/>
        </authorList>
    </citation>
    <scope>NUCLEOTIDE SEQUENCE</scope>
</reference>
<feature type="transmembrane region" description="Helical" evidence="1">
    <location>
        <begin position="20"/>
        <end position="40"/>
    </location>
</feature>
<sequence>MFDQKIININQLRVCLSKSLQTGTGGIIVCFSGACAYMIIYKITNYIVGKWIVQKHGRLRLRLISYDEQAERRKGMSIA</sequence>
<keyword evidence="3" id="KW-1185">Reference proteome</keyword>
<keyword evidence="1" id="KW-0812">Transmembrane</keyword>
<keyword evidence="1" id="KW-0472">Membrane</keyword>
<protein>
    <submittedName>
        <fullName evidence="2">Uncharacterized protein</fullName>
    </submittedName>
</protein>
<proteinExistence type="predicted"/>
<gene>
    <name evidence="2" type="ORF">ACAOBT_LOCUS15440</name>
</gene>
<dbReference type="AlphaFoldDB" id="A0A9P0KUZ6"/>
<organism evidence="2 3">
    <name type="scientific">Acanthoscelides obtectus</name>
    <name type="common">Bean weevil</name>
    <name type="synonym">Bruchus obtectus</name>
    <dbReference type="NCBI Taxonomy" id="200917"/>
    <lineage>
        <taxon>Eukaryota</taxon>
        <taxon>Metazoa</taxon>
        <taxon>Ecdysozoa</taxon>
        <taxon>Arthropoda</taxon>
        <taxon>Hexapoda</taxon>
        <taxon>Insecta</taxon>
        <taxon>Pterygota</taxon>
        <taxon>Neoptera</taxon>
        <taxon>Endopterygota</taxon>
        <taxon>Coleoptera</taxon>
        <taxon>Polyphaga</taxon>
        <taxon>Cucujiformia</taxon>
        <taxon>Chrysomeloidea</taxon>
        <taxon>Chrysomelidae</taxon>
        <taxon>Bruchinae</taxon>
        <taxon>Bruchini</taxon>
        <taxon>Acanthoscelides</taxon>
    </lineage>
</organism>
<evidence type="ECO:0000313" key="3">
    <source>
        <dbReference type="Proteomes" id="UP001152888"/>
    </source>
</evidence>
<accession>A0A9P0KUZ6</accession>
<comment type="caution">
    <text evidence="2">The sequence shown here is derived from an EMBL/GenBank/DDBJ whole genome shotgun (WGS) entry which is preliminary data.</text>
</comment>
<dbReference type="PROSITE" id="PS51257">
    <property type="entry name" value="PROKAR_LIPOPROTEIN"/>
    <property type="match status" value="1"/>
</dbReference>
<dbReference type="Proteomes" id="UP001152888">
    <property type="component" value="Unassembled WGS sequence"/>
</dbReference>